<dbReference type="Proteomes" id="UP000190274">
    <property type="component" value="Chromosome D"/>
</dbReference>
<keyword evidence="4" id="KW-1185">Reference proteome</keyword>
<sequence length="184" mass="20795">MPQSIIRGINLRNEIKGFSSSVLGIGTDVVYLPRFQRLILKYGSPGDGKRLDRIMSKFMHARELSRYQELLQNHKSSLPLIHYAAGVWATKEAIYKTLASQVPVNMMPPAQTIYTKLCYKLNGSTGAPKIEIDDTLMTKYPKFMLENIINTKFLVSLSHDEKYLVSFVCQSKIGPPEIAKNCPK</sequence>
<evidence type="ECO:0000313" key="3">
    <source>
        <dbReference type="EMBL" id="SCU84647.1"/>
    </source>
</evidence>
<evidence type="ECO:0000313" key="4">
    <source>
        <dbReference type="Proteomes" id="UP000190274"/>
    </source>
</evidence>
<evidence type="ECO:0000259" key="2">
    <source>
        <dbReference type="Pfam" id="PF01648"/>
    </source>
</evidence>
<protein>
    <submittedName>
        <fullName evidence="3">LADA_0D02960g1_1</fullName>
    </submittedName>
</protein>
<accession>A0A1G4J4D6</accession>
<organism evidence="3 4">
    <name type="scientific">Lachancea dasiensis</name>
    <dbReference type="NCBI Taxonomy" id="1072105"/>
    <lineage>
        <taxon>Eukaryota</taxon>
        <taxon>Fungi</taxon>
        <taxon>Dikarya</taxon>
        <taxon>Ascomycota</taxon>
        <taxon>Saccharomycotina</taxon>
        <taxon>Saccharomycetes</taxon>
        <taxon>Saccharomycetales</taxon>
        <taxon>Saccharomycetaceae</taxon>
        <taxon>Lachancea</taxon>
    </lineage>
</organism>
<evidence type="ECO:0000256" key="1">
    <source>
        <dbReference type="ARBA" id="ARBA00022679"/>
    </source>
</evidence>
<dbReference type="Pfam" id="PF01648">
    <property type="entry name" value="ACPS"/>
    <property type="match status" value="1"/>
</dbReference>
<keyword evidence="1" id="KW-0808">Transferase</keyword>
<dbReference type="SUPFAM" id="SSF56214">
    <property type="entry name" value="4'-phosphopantetheinyl transferase"/>
    <property type="match status" value="1"/>
</dbReference>
<dbReference type="OrthoDB" id="15433at2759"/>
<dbReference type="Gene3D" id="3.90.470.20">
    <property type="entry name" value="4'-phosphopantetheinyl transferase domain"/>
    <property type="match status" value="1"/>
</dbReference>
<gene>
    <name evidence="3" type="ORF">LADA_0D02960G</name>
</gene>
<reference evidence="3 4" key="1">
    <citation type="submission" date="2016-03" db="EMBL/GenBank/DDBJ databases">
        <authorList>
            <person name="Devillers H."/>
        </authorList>
    </citation>
    <scope>NUCLEOTIDE SEQUENCE [LARGE SCALE GENOMIC DNA]</scope>
    <source>
        <strain evidence="3">CBS 10888</strain>
    </source>
</reference>
<dbReference type="GO" id="GO:0000287">
    <property type="term" value="F:magnesium ion binding"/>
    <property type="evidence" value="ECO:0007669"/>
    <property type="project" value="InterPro"/>
</dbReference>
<dbReference type="InterPro" id="IPR008278">
    <property type="entry name" value="4-PPantetheinyl_Trfase_dom"/>
</dbReference>
<name>A0A1G4J4D6_9SACH</name>
<feature type="domain" description="4'-phosphopantetheinyl transferase" evidence="2">
    <location>
        <begin position="24"/>
        <end position="102"/>
    </location>
</feature>
<dbReference type="InterPro" id="IPR037143">
    <property type="entry name" value="4-PPantetheinyl_Trfase_dom_sf"/>
</dbReference>
<dbReference type="EMBL" id="LT598454">
    <property type="protein sequence ID" value="SCU84647.1"/>
    <property type="molecule type" value="Genomic_DNA"/>
</dbReference>
<proteinExistence type="predicted"/>
<dbReference type="AlphaFoldDB" id="A0A1G4J4D6"/>
<dbReference type="GO" id="GO:0008897">
    <property type="term" value="F:holo-[acyl-carrier-protein] synthase activity"/>
    <property type="evidence" value="ECO:0007669"/>
    <property type="project" value="InterPro"/>
</dbReference>